<dbReference type="InterPro" id="IPR050400">
    <property type="entry name" value="Bact_Cytoskel_RodZ"/>
</dbReference>
<dbReference type="CDD" id="cd00093">
    <property type="entry name" value="HTH_XRE"/>
    <property type="match status" value="1"/>
</dbReference>
<dbReference type="InterPro" id="IPR010982">
    <property type="entry name" value="Lambda_DNA-bd_dom_sf"/>
</dbReference>
<sequence>MKVLTTEQGEKLREIGTYLRRLRKEQSISLEEVAANTYIRVSLLKALEEAQEESLPEAVYIQGFIRRYADFLDLDGNALAMTFPIELPPIDLSEQLLDSEVIGGKKYDVNNDSESFKEESASLLKQFSLPSLPEQFSLSNIPYLPYILAGTVVFLGSIFYLVTRPHTSPSVVQNQRSSTVEPKKVKNTATPTTPKSNPDSPTSSTPSPTPVQPVTATPNTTPATTFQVAAQFQDDCWVRVTVDGKVEFEGTLTKGTQKSWNAKEKIVFRAGNAGVVLVSLNNQEAKPLGEVGKVAEVTLTPQQ</sequence>
<evidence type="ECO:0000256" key="2">
    <source>
        <dbReference type="SAM" id="Phobius"/>
    </source>
</evidence>
<evidence type="ECO:0000313" key="5">
    <source>
        <dbReference type="Proteomes" id="UP001576780"/>
    </source>
</evidence>
<comment type="caution">
    <text evidence="4">The sequence shown here is derived from an EMBL/GenBank/DDBJ whole genome shotgun (WGS) entry which is preliminary data.</text>
</comment>
<evidence type="ECO:0000259" key="3">
    <source>
        <dbReference type="Pfam" id="PF13464"/>
    </source>
</evidence>
<keyword evidence="2" id="KW-0472">Membrane</keyword>
<dbReference type="InterPro" id="IPR025194">
    <property type="entry name" value="RodZ-like_C"/>
</dbReference>
<organism evidence="4 5">
    <name type="scientific">Floridaenema evergladense BLCC-F167</name>
    <dbReference type="NCBI Taxonomy" id="3153639"/>
    <lineage>
        <taxon>Bacteria</taxon>
        <taxon>Bacillati</taxon>
        <taxon>Cyanobacteriota</taxon>
        <taxon>Cyanophyceae</taxon>
        <taxon>Oscillatoriophycideae</taxon>
        <taxon>Aerosakkonematales</taxon>
        <taxon>Aerosakkonemataceae</taxon>
        <taxon>Floridanema</taxon>
        <taxon>Floridanema evergladense</taxon>
    </lineage>
</organism>
<feature type="region of interest" description="Disordered" evidence="1">
    <location>
        <begin position="170"/>
        <end position="220"/>
    </location>
</feature>
<evidence type="ECO:0000256" key="1">
    <source>
        <dbReference type="SAM" id="MobiDB-lite"/>
    </source>
</evidence>
<keyword evidence="5" id="KW-1185">Reference proteome</keyword>
<accession>A0ABV4WEK7</accession>
<proteinExistence type="predicted"/>
<dbReference type="Proteomes" id="UP001576780">
    <property type="component" value="Unassembled WGS sequence"/>
</dbReference>
<dbReference type="EMBL" id="JBHFNT010000035">
    <property type="protein sequence ID" value="MFB2833519.1"/>
    <property type="molecule type" value="Genomic_DNA"/>
</dbReference>
<name>A0ABV4WEK7_9CYAN</name>
<dbReference type="Pfam" id="PF13413">
    <property type="entry name" value="HTH_25"/>
    <property type="match status" value="1"/>
</dbReference>
<feature type="domain" description="Cytoskeleton protein RodZ-like C-terminal" evidence="3">
    <location>
        <begin position="231"/>
        <end position="298"/>
    </location>
</feature>
<dbReference type="Pfam" id="PF13464">
    <property type="entry name" value="RodZ_C"/>
    <property type="match status" value="1"/>
</dbReference>
<feature type="compositionally biased region" description="Polar residues" evidence="1">
    <location>
        <begin position="170"/>
        <end position="180"/>
    </location>
</feature>
<feature type="compositionally biased region" description="Low complexity" evidence="1">
    <location>
        <begin position="190"/>
        <end position="220"/>
    </location>
</feature>
<evidence type="ECO:0000313" key="4">
    <source>
        <dbReference type="EMBL" id="MFB2833519.1"/>
    </source>
</evidence>
<dbReference type="InterPro" id="IPR001387">
    <property type="entry name" value="Cro/C1-type_HTH"/>
</dbReference>
<keyword evidence="2" id="KW-0812">Transmembrane</keyword>
<keyword evidence="2" id="KW-1133">Transmembrane helix</keyword>
<feature type="transmembrane region" description="Helical" evidence="2">
    <location>
        <begin position="143"/>
        <end position="162"/>
    </location>
</feature>
<gene>
    <name evidence="4" type="ORF">ACE1CA_03200</name>
</gene>
<dbReference type="RefSeq" id="WP_413275972.1">
    <property type="nucleotide sequence ID" value="NZ_JBHFNT010000035.1"/>
</dbReference>
<dbReference type="Gene3D" id="1.10.260.40">
    <property type="entry name" value="lambda repressor-like DNA-binding domains"/>
    <property type="match status" value="1"/>
</dbReference>
<dbReference type="PANTHER" id="PTHR34475">
    <property type="match status" value="1"/>
</dbReference>
<reference evidence="4 5" key="1">
    <citation type="submission" date="2024-09" db="EMBL/GenBank/DDBJ databases">
        <title>Floridaenema gen nov. (Aerosakkonemataceae, Aerosakkonematales ord. nov., Cyanobacteria) from benthic tropical and subtropical fresh waters, with the description of four new species.</title>
        <authorList>
            <person name="Moretto J.A."/>
            <person name="Berthold D.E."/>
            <person name="Lefler F.W."/>
            <person name="Huang I.-S."/>
            <person name="Laughinghouse H. IV."/>
        </authorList>
    </citation>
    <scope>NUCLEOTIDE SEQUENCE [LARGE SCALE GENOMIC DNA]</scope>
    <source>
        <strain evidence="4 5">BLCC-F167</strain>
    </source>
</reference>
<protein>
    <submittedName>
        <fullName evidence="4">Helix-turn-helix domain-containing protein</fullName>
    </submittedName>
</protein>
<dbReference type="PANTHER" id="PTHR34475:SF1">
    <property type="entry name" value="CYTOSKELETON PROTEIN RODZ"/>
    <property type="match status" value="1"/>
</dbReference>